<gene>
    <name evidence="1" type="ORF">LCGC14_2103720</name>
</gene>
<reference evidence="1" key="1">
    <citation type="journal article" date="2015" name="Nature">
        <title>Complex archaea that bridge the gap between prokaryotes and eukaryotes.</title>
        <authorList>
            <person name="Spang A."/>
            <person name="Saw J.H."/>
            <person name="Jorgensen S.L."/>
            <person name="Zaremba-Niedzwiedzka K."/>
            <person name="Martijn J."/>
            <person name="Lind A.E."/>
            <person name="van Eijk R."/>
            <person name="Schleper C."/>
            <person name="Guy L."/>
            <person name="Ettema T.J."/>
        </authorList>
    </citation>
    <scope>NUCLEOTIDE SEQUENCE</scope>
</reference>
<dbReference type="EMBL" id="LAZR01025862">
    <property type="protein sequence ID" value="KKL70553.1"/>
    <property type="molecule type" value="Genomic_DNA"/>
</dbReference>
<evidence type="ECO:0000313" key="1">
    <source>
        <dbReference type="EMBL" id="KKL70553.1"/>
    </source>
</evidence>
<comment type="caution">
    <text evidence="1">The sequence shown here is derived from an EMBL/GenBank/DDBJ whole genome shotgun (WGS) entry which is preliminary data.</text>
</comment>
<organism evidence="1">
    <name type="scientific">marine sediment metagenome</name>
    <dbReference type="NCBI Taxonomy" id="412755"/>
    <lineage>
        <taxon>unclassified sequences</taxon>
        <taxon>metagenomes</taxon>
        <taxon>ecological metagenomes</taxon>
    </lineage>
</organism>
<accession>A0A0F9E936</accession>
<sequence length="157" mass="18031">MNTMDGNCPICNHPNKIDIQEMLIKDSNFEDIIEKYNTKENKLFIVDIAHHRTEHMKLEISPMAIEVSDGDVSANSLGVLLSRLELLHIGLKDIVPSDSKDAFRKAEALIKVYQGQLRVIDVYEKHKRDSGKRNPIKDEKENLITVIKRVKKEHDTN</sequence>
<name>A0A0F9E936_9ZZZZ</name>
<proteinExistence type="predicted"/>
<dbReference type="AlphaFoldDB" id="A0A0F9E936"/>
<protein>
    <submittedName>
        <fullName evidence="1">Uncharacterized protein</fullName>
    </submittedName>
</protein>